<organism evidence="2 3">
    <name type="scientific">Novipirellula herctigrandis</name>
    <dbReference type="NCBI Taxonomy" id="2527986"/>
    <lineage>
        <taxon>Bacteria</taxon>
        <taxon>Pseudomonadati</taxon>
        <taxon>Planctomycetota</taxon>
        <taxon>Planctomycetia</taxon>
        <taxon>Pirellulales</taxon>
        <taxon>Pirellulaceae</taxon>
        <taxon>Novipirellula</taxon>
    </lineage>
</organism>
<reference evidence="2 3" key="1">
    <citation type="submission" date="2019-02" db="EMBL/GenBank/DDBJ databases">
        <title>Deep-cultivation of Planctomycetes and their phenomic and genomic characterization uncovers novel biology.</title>
        <authorList>
            <person name="Wiegand S."/>
            <person name="Jogler M."/>
            <person name="Boedeker C."/>
            <person name="Pinto D."/>
            <person name="Vollmers J."/>
            <person name="Rivas-Marin E."/>
            <person name="Kohn T."/>
            <person name="Peeters S.H."/>
            <person name="Heuer A."/>
            <person name="Rast P."/>
            <person name="Oberbeckmann S."/>
            <person name="Bunk B."/>
            <person name="Jeske O."/>
            <person name="Meyerdierks A."/>
            <person name="Storesund J.E."/>
            <person name="Kallscheuer N."/>
            <person name="Luecker S."/>
            <person name="Lage O.M."/>
            <person name="Pohl T."/>
            <person name="Merkel B.J."/>
            <person name="Hornburger P."/>
            <person name="Mueller R.-W."/>
            <person name="Bruemmer F."/>
            <person name="Labrenz M."/>
            <person name="Spormann A.M."/>
            <person name="Op Den Camp H."/>
            <person name="Overmann J."/>
            <person name="Amann R."/>
            <person name="Jetten M.S.M."/>
            <person name="Mascher T."/>
            <person name="Medema M.H."/>
            <person name="Devos D.P."/>
            <person name="Kaster A.-K."/>
            <person name="Ovreas L."/>
            <person name="Rohde M."/>
            <person name="Galperin M.Y."/>
            <person name="Jogler C."/>
        </authorList>
    </citation>
    <scope>NUCLEOTIDE SEQUENCE [LARGE SCALE GENOMIC DNA]</scope>
    <source>
        <strain evidence="2 3">CA13</strain>
    </source>
</reference>
<feature type="domain" description="Flavoprotein" evidence="1">
    <location>
        <begin position="7"/>
        <end position="175"/>
    </location>
</feature>
<dbReference type="GO" id="GO:0004633">
    <property type="term" value="F:phosphopantothenoylcysteine decarboxylase activity"/>
    <property type="evidence" value="ECO:0007669"/>
    <property type="project" value="TreeGrafter"/>
</dbReference>
<evidence type="ECO:0000313" key="3">
    <source>
        <dbReference type="Proteomes" id="UP000315010"/>
    </source>
</evidence>
<sequence length="182" mass="19118">MITGGRTILLAIGGGIAAYKSAIVCSRLVQSGHDLRVTMTDSATHFVGKPTFAALSGKPVATDSFGSDHMPLGGHIELSQKLDLMIVAPATANLLAKFATGIADDLVSTLYLQVDCPVLIAPAMSSSMWSKPSVKRNMEILRTDGCHFVGPDAGWLSCREKGEGRMSEPEAIVAAATAIFDI</sequence>
<gene>
    <name evidence="2" type="ORF">CA13_15130</name>
</gene>
<dbReference type="RefSeq" id="WP_146395188.1">
    <property type="nucleotide sequence ID" value="NZ_SJPJ01000001.1"/>
</dbReference>
<dbReference type="Gene3D" id="3.40.50.1950">
    <property type="entry name" value="Flavin prenyltransferase-like"/>
    <property type="match status" value="1"/>
</dbReference>
<dbReference type="SUPFAM" id="SSF52507">
    <property type="entry name" value="Homo-oligomeric flavin-containing Cys decarboxylases, HFCD"/>
    <property type="match status" value="1"/>
</dbReference>
<dbReference type="PANTHER" id="PTHR14359:SF6">
    <property type="entry name" value="PHOSPHOPANTOTHENOYLCYSTEINE DECARBOXYLASE"/>
    <property type="match status" value="1"/>
</dbReference>
<evidence type="ECO:0000313" key="2">
    <source>
        <dbReference type="EMBL" id="TWT80100.1"/>
    </source>
</evidence>
<keyword evidence="3" id="KW-1185">Reference proteome</keyword>
<dbReference type="GO" id="GO:0015937">
    <property type="term" value="P:coenzyme A biosynthetic process"/>
    <property type="evidence" value="ECO:0007669"/>
    <property type="project" value="TreeGrafter"/>
</dbReference>
<dbReference type="GO" id="GO:0071513">
    <property type="term" value="C:phosphopantothenoylcysteine decarboxylase complex"/>
    <property type="evidence" value="ECO:0007669"/>
    <property type="project" value="TreeGrafter"/>
</dbReference>
<dbReference type="OrthoDB" id="9802554at2"/>
<dbReference type="EMBL" id="SJPJ01000001">
    <property type="protein sequence ID" value="TWT80100.1"/>
    <property type="molecule type" value="Genomic_DNA"/>
</dbReference>
<proteinExistence type="predicted"/>
<accession>A0A5C5YYT5</accession>
<dbReference type="Pfam" id="PF02441">
    <property type="entry name" value="Flavoprotein"/>
    <property type="match status" value="1"/>
</dbReference>
<dbReference type="Proteomes" id="UP000315010">
    <property type="component" value="Unassembled WGS sequence"/>
</dbReference>
<dbReference type="GO" id="GO:0010181">
    <property type="term" value="F:FMN binding"/>
    <property type="evidence" value="ECO:0007669"/>
    <property type="project" value="TreeGrafter"/>
</dbReference>
<dbReference type="InterPro" id="IPR036551">
    <property type="entry name" value="Flavin_trans-like"/>
</dbReference>
<evidence type="ECO:0000259" key="1">
    <source>
        <dbReference type="Pfam" id="PF02441"/>
    </source>
</evidence>
<name>A0A5C5YYT5_9BACT</name>
<dbReference type="PANTHER" id="PTHR14359">
    <property type="entry name" value="HOMO-OLIGOMERIC FLAVIN CONTAINING CYS DECARBOXYLASE FAMILY"/>
    <property type="match status" value="1"/>
</dbReference>
<protein>
    <submittedName>
        <fullName evidence="2">Phosphopantothenoylcysteine decarboxylase</fullName>
    </submittedName>
</protein>
<comment type="caution">
    <text evidence="2">The sequence shown here is derived from an EMBL/GenBank/DDBJ whole genome shotgun (WGS) entry which is preliminary data.</text>
</comment>
<dbReference type="InterPro" id="IPR003382">
    <property type="entry name" value="Flavoprotein"/>
</dbReference>
<dbReference type="AlphaFoldDB" id="A0A5C5YYT5"/>